<evidence type="ECO:0000313" key="1">
    <source>
        <dbReference type="EMBL" id="SVB60532.1"/>
    </source>
</evidence>
<dbReference type="EMBL" id="UINC01049137">
    <property type="protein sequence ID" value="SVB60532.1"/>
    <property type="molecule type" value="Genomic_DNA"/>
</dbReference>
<accession>A0A382FD28</accession>
<organism evidence="1">
    <name type="scientific">marine metagenome</name>
    <dbReference type="NCBI Taxonomy" id="408172"/>
    <lineage>
        <taxon>unclassified sequences</taxon>
        <taxon>metagenomes</taxon>
        <taxon>ecological metagenomes</taxon>
    </lineage>
</organism>
<protein>
    <submittedName>
        <fullName evidence="1">Uncharacterized protein</fullName>
    </submittedName>
</protein>
<reference evidence="1" key="1">
    <citation type="submission" date="2018-05" db="EMBL/GenBank/DDBJ databases">
        <authorList>
            <person name="Lanie J.A."/>
            <person name="Ng W.-L."/>
            <person name="Kazmierczak K.M."/>
            <person name="Andrzejewski T.M."/>
            <person name="Davidsen T.M."/>
            <person name="Wayne K.J."/>
            <person name="Tettelin H."/>
            <person name="Glass J.I."/>
            <person name="Rusch D."/>
            <person name="Podicherti R."/>
            <person name="Tsui H.-C.T."/>
            <person name="Winkler M.E."/>
        </authorList>
    </citation>
    <scope>NUCLEOTIDE SEQUENCE</scope>
</reference>
<dbReference type="AlphaFoldDB" id="A0A382FD28"/>
<sequence>KYGTISLMRLDLPKKTVSTYHVSSGSFNKVKLSHPDHSNAYFIQLDDIVNQYDLEQ</sequence>
<gene>
    <name evidence="1" type="ORF">METZ01_LOCUS213386</name>
</gene>
<feature type="non-terminal residue" evidence="1">
    <location>
        <position position="1"/>
    </location>
</feature>
<proteinExistence type="predicted"/>
<name>A0A382FD28_9ZZZZ</name>